<feature type="compositionally biased region" description="Basic and acidic residues" evidence="1">
    <location>
        <begin position="14"/>
        <end position="27"/>
    </location>
</feature>
<dbReference type="AlphaFoldDB" id="A0A3N4KYJ5"/>
<protein>
    <submittedName>
        <fullName evidence="2">Ribosomal protein L1</fullName>
    </submittedName>
</protein>
<dbReference type="InterPro" id="IPR023674">
    <property type="entry name" value="Ribosomal_uL1-like"/>
</dbReference>
<accession>A0A3N4KYJ5</accession>
<dbReference type="GO" id="GO:0005840">
    <property type="term" value="C:ribosome"/>
    <property type="evidence" value="ECO:0007669"/>
    <property type="project" value="UniProtKB-KW"/>
</dbReference>
<keyword evidence="2" id="KW-0689">Ribosomal protein</keyword>
<sequence>MAKSKSSTVTKAAPKADEAQPEVKKTEVAKKTETVVTVPSDTPYQLNNEQVLKASKALIKFVGSKEDKSAKKNLLRDDEDSNDRAQAIWLNLTTKKFNTDVRKLKPIQIPLPHPIHDITTTTVCLIVKDPQRNFKDLIAVAGLSSTVTRVIGISKLRAKFKSFESLRLLRDSHDLFLADDNIVRMLPPILGKTFYNTTNKVPIAVETPPNNAEKLKRKIERALGSTMLHLTPSANTSIRVALSTFTAEQVAENVQAVVNAALGNKKLPGGWRGARSIHLKSPSSVALPIWLTPQLFDEEDVLTAEAAASKEQKFLEKQEKQNAKNKERAQKKKEKNQQKRAAIAPADEESEDDKSEGEEKKPAEEKITKSTEKLVDASVKEQKKRKRVVDVLDKGLDASVKEAKKLKAKKL</sequence>
<dbReference type="EMBL" id="ML119112">
    <property type="protein sequence ID" value="RPB15616.1"/>
    <property type="molecule type" value="Genomic_DNA"/>
</dbReference>
<dbReference type="SUPFAM" id="SSF56808">
    <property type="entry name" value="Ribosomal protein L1"/>
    <property type="match status" value="1"/>
</dbReference>
<keyword evidence="3" id="KW-1185">Reference proteome</keyword>
<dbReference type="Pfam" id="PF00687">
    <property type="entry name" value="Ribosomal_L1"/>
    <property type="match status" value="1"/>
</dbReference>
<dbReference type="CDD" id="cd00403">
    <property type="entry name" value="Ribosomal_L1"/>
    <property type="match status" value="1"/>
</dbReference>
<feature type="compositionally biased region" description="Basic and acidic residues" evidence="1">
    <location>
        <begin position="313"/>
        <end position="328"/>
    </location>
</feature>
<dbReference type="FunCoup" id="A0A3N4KYJ5">
    <property type="interactions" value="334"/>
</dbReference>
<feature type="compositionally biased region" description="Basic and acidic residues" evidence="1">
    <location>
        <begin position="357"/>
        <end position="381"/>
    </location>
</feature>
<evidence type="ECO:0000313" key="2">
    <source>
        <dbReference type="EMBL" id="RPB15616.1"/>
    </source>
</evidence>
<evidence type="ECO:0000256" key="1">
    <source>
        <dbReference type="SAM" id="MobiDB-lite"/>
    </source>
</evidence>
<proteinExistence type="predicted"/>
<dbReference type="Gene3D" id="3.40.50.790">
    <property type="match status" value="1"/>
</dbReference>
<name>A0A3N4KYJ5_9PEZI</name>
<reference evidence="2 3" key="1">
    <citation type="journal article" date="2018" name="Nat. Ecol. Evol.">
        <title>Pezizomycetes genomes reveal the molecular basis of ectomycorrhizal truffle lifestyle.</title>
        <authorList>
            <person name="Murat C."/>
            <person name="Payen T."/>
            <person name="Noel B."/>
            <person name="Kuo A."/>
            <person name="Morin E."/>
            <person name="Chen J."/>
            <person name="Kohler A."/>
            <person name="Krizsan K."/>
            <person name="Balestrini R."/>
            <person name="Da Silva C."/>
            <person name="Montanini B."/>
            <person name="Hainaut M."/>
            <person name="Levati E."/>
            <person name="Barry K.W."/>
            <person name="Belfiori B."/>
            <person name="Cichocki N."/>
            <person name="Clum A."/>
            <person name="Dockter R.B."/>
            <person name="Fauchery L."/>
            <person name="Guy J."/>
            <person name="Iotti M."/>
            <person name="Le Tacon F."/>
            <person name="Lindquist E.A."/>
            <person name="Lipzen A."/>
            <person name="Malagnac F."/>
            <person name="Mello A."/>
            <person name="Molinier V."/>
            <person name="Miyauchi S."/>
            <person name="Poulain J."/>
            <person name="Riccioni C."/>
            <person name="Rubini A."/>
            <person name="Sitrit Y."/>
            <person name="Splivallo R."/>
            <person name="Traeger S."/>
            <person name="Wang M."/>
            <person name="Zifcakova L."/>
            <person name="Wipf D."/>
            <person name="Zambonelli A."/>
            <person name="Paolocci F."/>
            <person name="Nowrousian M."/>
            <person name="Ottonello S."/>
            <person name="Baldrian P."/>
            <person name="Spatafora J.W."/>
            <person name="Henrissat B."/>
            <person name="Nagy L.G."/>
            <person name="Aury J.M."/>
            <person name="Wincker P."/>
            <person name="Grigoriev I.V."/>
            <person name="Bonfante P."/>
            <person name="Martin F.M."/>
        </authorList>
    </citation>
    <scope>NUCLEOTIDE SEQUENCE [LARGE SCALE GENOMIC DNA]</scope>
    <source>
        <strain evidence="2 3">CCBAS932</strain>
    </source>
</reference>
<keyword evidence="2" id="KW-0687">Ribonucleoprotein</keyword>
<dbReference type="InParanoid" id="A0A3N4KYJ5"/>
<dbReference type="InterPro" id="IPR028364">
    <property type="entry name" value="Ribosomal_uL1/biogenesis"/>
</dbReference>
<gene>
    <name evidence="2" type="ORF">P167DRAFT_518243</name>
</gene>
<dbReference type="STRING" id="1392247.A0A3N4KYJ5"/>
<feature type="compositionally biased region" description="Polar residues" evidence="1">
    <location>
        <begin position="1"/>
        <end position="10"/>
    </location>
</feature>
<dbReference type="OrthoDB" id="10251727at2759"/>
<organism evidence="2 3">
    <name type="scientific">Morchella conica CCBAS932</name>
    <dbReference type="NCBI Taxonomy" id="1392247"/>
    <lineage>
        <taxon>Eukaryota</taxon>
        <taxon>Fungi</taxon>
        <taxon>Dikarya</taxon>
        <taxon>Ascomycota</taxon>
        <taxon>Pezizomycotina</taxon>
        <taxon>Pezizomycetes</taxon>
        <taxon>Pezizales</taxon>
        <taxon>Morchellaceae</taxon>
        <taxon>Morchella</taxon>
    </lineage>
</organism>
<evidence type="ECO:0000313" key="3">
    <source>
        <dbReference type="Proteomes" id="UP000277580"/>
    </source>
</evidence>
<feature type="region of interest" description="Disordered" evidence="1">
    <location>
        <begin position="313"/>
        <end position="387"/>
    </location>
</feature>
<feature type="region of interest" description="Disordered" evidence="1">
    <location>
        <begin position="1"/>
        <end position="27"/>
    </location>
</feature>
<dbReference type="Proteomes" id="UP000277580">
    <property type="component" value="Unassembled WGS sequence"/>
</dbReference>
<dbReference type="InterPro" id="IPR016095">
    <property type="entry name" value="Ribosomal_uL1_3-a/b-sand"/>
</dbReference>
<feature type="compositionally biased region" description="Acidic residues" evidence="1">
    <location>
        <begin position="346"/>
        <end position="356"/>
    </location>
</feature>